<dbReference type="STRING" id="3983.A0A2C9W9C5"/>
<reference evidence="2" key="1">
    <citation type="submission" date="2016-02" db="EMBL/GenBank/DDBJ databases">
        <title>WGS assembly of Manihot esculenta.</title>
        <authorList>
            <person name="Bredeson J.V."/>
            <person name="Prochnik S.E."/>
            <person name="Lyons J.B."/>
            <person name="Schmutz J."/>
            <person name="Grimwood J."/>
            <person name="Vrebalov J."/>
            <person name="Bart R.S."/>
            <person name="Amuge T."/>
            <person name="Ferguson M.E."/>
            <person name="Green R."/>
            <person name="Putnam N."/>
            <person name="Stites J."/>
            <person name="Rounsley S."/>
            <person name="Rokhsar D.S."/>
        </authorList>
    </citation>
    <scope>NUCLEOTIDE SEQUENCE [LARGE SCALE GENOMIC DNA]</scope>
    <source>
        <tissue evidence="2">Leaf</tissue>
    </source>
</reference>
<proteinExistence type="predicted"/>
<feature type="domain" description="DUF4219" evidence="1">
    <location>
        <begin position="16"/>
        <end position="40"/>
    </location>
</feature>
<dbReference type="InterPro" id="IPR025314">
    <property type="entry name" value="DUF4219"/>
</dbReference>
<gene>
    <name evidence="2" type="ORF">MANES_03G203300</name>
</gene>
<evidence type="ECO:0000313" key="2">
    <source>
        <dbReference type="EMBL" id="OAY56106.1"/>
    </source>
</evidence>
<sequence>MASSGYSAPSAPVFSGVGYAIWTMKMKAYLKAFDLLEVTETDSEPTPFRDNPTVAQITAHSEECAKGFKALSDLHASVSNVIVIRIIACEYAKKA</sequence>
<dbReference type="PANTHER" id="PTHR35317">
    <property type="entry name" value="OS04G0629600 PROTEIN"/>
    <property type="match status" value="1"/>
</dbReference>
<dbReference type="AlphaFoldDB" id="A0A2C9W9C5"/>
<name>A0A2C9W9C5_MANES</name>
<dbReference type="EMBL" id="CM004389">
    <property type="protein sequence ID" value="OAY56106.1"/>
    <property type="molecule type" value="Genomic_DNA"/>
</dbReference>
<protein>
    <recommendedName>
        <fullName evidence="1">DUF4219 domain-containing protein</fullName>
    </recommendedName>
</protein>
<dbReference type="Pfam" id="PF13961">
    <property type="entry name" value="DUF4219"/>
    <property type="match status" value="1"/>
</dbReference>
<organism evidence="2">
    <name type="scientific">Manihot esculenta</name>
    <name type="common">Cassava</name>
    <name type="synonym">Jatropha manihot</name>
    <dbReference type="NCBI Taxonomy" id="3983"/>
    <lineage>
        <taxon>Eukaryota</taxon>
        <taxon>Viridiplantae</taxon>
        <taxon>Streptophyta</taxon>
        <taxon>Embryophyta</taxon>
        <taxon>Tracheophyta</taxon>
        <taxon>Spermatophyta</taxon>
        <taxon>Magnoliopsida</taxon>
        <taxon>eudicotyledons</taxon>
        <taxon>Gunneridae</taxon>
        <taxon>Pentapetalae</taxon>
        <taxon>rosids</taxon>
        <taxon>fabids</taxon>
        <taxon>Malpighiales</taxon>
        <taxon>Euphorbiaceae</taxon>
        <taxon>Crotonoideae</taxon>
        <taxon>Manihoteae</taxon>
        <taxon>Manihot</taxon>
    </lineage>
</organism>
<evidence type="ECO:0000259" key="1">
    <source>
        <dbReference type="Pfam" id="PF13961"/>
    </source>
</evidence>
<accession>A0A2C9W9C5</accession>
<dbReference type="PANTHER" id="PTHR35317:SF31">
    <property type="entry name" value="DUF4219 DOMAIN-CONTAINING PROTEIN"/>
    <property type="match status" value="1"/>
</dbReference>